<organism evidence="1 2">
    <name type="scientific">Necator americanus</name>
    <name type="common">Human hookworm</name>
    <dbReference type="NCBI Taxonomy" id="51031"/>
    <lineage>
        <taxon>Eukaryota</taxon>
        <taxon>Metazoa</taxon>
        <taxon>Ecdysozoa</taxon>
        <taxon>Nematoda</taxon>
        <taxon>Chromadorea</taxon>
        <taxon>Rhabditida</taxon>
        <taxon>Rhabditina</taxon>
        <taxon>Rhabditomorpha</taxon>
        <taxon>Strongyloidea</taxon>
        <taxon>Ancylostomatidae</taxon>
        <taxon>Bunostominae</taxon>
        <taxon>Necator</taxon>
    </lineage>
</organism>
<dbReference type="EMBL" id="KI659479">
    <property type="protein sequence ID" value="ETN79444.1"/>
    <property type="molecule type" value="Genomic_DNA"/>
</dbReference>
<name>W2TCX1_NECAM</name>
<evidence type="ECO:0000313" key="1">
    <source>
        <dbReference type="EMBL" id="ETN79444.1"/>
    </source>
</evidence>
<gene>
    <name evidence="1" type="ORF">NECAME_09811</name>
</gene>
<protein>
    <submittedName>
        <fullName evidence="1">Uncharacterized protein</fullName>
    </submittedName>
</protein>
<sequence>MPDPSAAALRPSRYGNEMVVYPKCRQWGRLSWDVDHAGILRSPSIICQIATGQLENIRNVLRRSAKKNTPSKIPESENSIYLTRALQDATAQVISEFDFFRCT</sequence>
<accession>W2TCX1</accession>
<reference evidence="2" key="1">
    <citation type="journal article" date="2014" name="Nat. Genet.">
        <title>Genome of the human hookworm Necator americanus.</title>
        <authorList>
            <person name="Tang Y.T."/>
            <person name="Gao X."/>
            <person name="Rosa B.A."/>
            <person name="Abubucker S."/>
            <person name="Hallsworth-Pepin K."/>
            <person name="Martin J."/>
            <person name="Tyagi R."/>
            <person name="Heizer E."/>
            <person name="Zhang X."/>
            <person name="Bhonagiri-Palsikar V."/>
            <person name="Minx P."/>
            <person name="Warren W.C."/>
            <person name="Wang Q."/>
            <person name="Zhan B."/>
            <person name="Hotez P.J."/>
            <person name="Sternberg P.W."/>
            <person name="Dougall A."/>
            <person name="Gaze S.T."/>
            <person name="Mulvenna J."/>
            <person name="Sotillo J."/>
            <person name="Ranganathan S."/>
            <person name="Rabelo E.M."/>
            <person name="Wilson R.K."/>
            <person name="Felgner P.L."/>
            <person name="Bethony J."/>
            <person name="Hawdon J.M."/>
            <person name="Gasser R.B."/>
            <person name="Loukas A."/>
            <person name="Mitreva M."/>
        </authorList>
    </citation>
    <scope>NUCLEOTIDE SEQUENCE [LARGE SCALE GENOMIC DNA]</scope>
</reference>
<evidence type="ECO:0000313" key="2">
    <source>
        <dbReference type="Proteomes" id="UP000053676"/>
    </source>
</evidence>
<dbReference type="Proteomes" id="UP000053676">
    <property type="component" value="Unassembled WGS sequence"/>
</dbReference>
<keyword evidence="2" id="KW-1185">Reference proteome</keyword>
<dbReference type="KEGG" id="nai:NECAME_09811"/>
<dbReference type="AlphaFoldDB" id="W2TCX1"/>
<proteinExistence type="predicted"/>